<dbReference type="RefSeq" id="WP_212818132.1">
    <property type="nucleotide sequence ID" value="NZ_AP023359.1"/>
</dbReference>
<proteinExistence type="predicted"/>
<evidence type="ECO:0008006" key="4">
    <source>
        <dbReference type="Google" id="ProtNLM"/>
    </source>
</evidence>
<organism evidence="2 3">
    <name type="scientific">Polymorphospora rubra</name>
    <dbReference type="NCBI Taxonomy" id="338584"/>
    <lineage>
        <taxon>Bacteria</taxon>
        <taxon>Bacillati</taxon>
        <taxon>Actinomycetota</taxon>
        <taxon>Actinomycetes</taxon>
        <taxon>Micromonosporales</taxon>
        <taxon>Micromonosporaceae</taxon>
        <taxon>Polymorphospora</taxon>
    </lineage>
</organism>
<dbReference type="Pfam" id="PF12730">
    <property type="entry name" value="ABC2_membrane_4"/>
    <property type="match status" value="1"/>
</dbReference>
<feature type="transmembrane region" description="Helical" evidence="1">
    <location>
        <begin position="17"/>
        <end position="38"/>
    </location>
</feature>
<dbReference type="EMBL" id="AP023359">
    <property type="protein sequence ID" value="BCJ68975.1"/>
    <property type="molecule type" value="Genomic_DNA"/>
</dbReference>
<keyword evidence="1" id="KW-1133">Transmembrane helix</keyword>
<dbReference type="AlphaFoldDB" id="A0A810NCD5"/>
<evidence type="ECO:0000256" key="1">
    <source>
        <dbReference type="SAM" id="Phobius"/>
    </source>
</evidence>
<protein>
    <recommendedName>
        <fullName evidence="4">ABC transporter permease</fullName>
    </recommendedName>
</protein>
<feature type="transmembrane region" description="Helical" evidence="1">
    <location>
        <begin position="105"/>
        <end position="130"/>
    </location>
</feature>
<dbReference type="KEGG" id="pry:Prubr_59960"/>
<sequence>MRNLLTAETAKTTAGKFWLALPMIGLALGAITVLSLVSEAETGITAGTTTAAAVTEDAVRYWMTMHLSAAMFGALFVTREYASGVIGRSILISGGNRRRLVAAKLVAATVMGTGYAVLATAVAALAPWAIMPRYGIEPEWTTRTWQVLAGVFVVTVLSAPWGVLIGWITRSPVVSVGLLVVATMGIEPYLTRFAPDVGRFLPTIAMSSLYLDTRPYLLPVFGAVAVIAAWLLAAWLLADRLLHRRDVL</sequence>
<evidence type="ECO:0000313" key="3">
    <source>
        <dbReference type="Proteomes" id="UP000680866"/>
    </source>
</evidence>
<dbReference type="Proteomes" id="UP000680866">
    <property type="component" value="Chromosome"/>
</dbReference>
<feature type="transmembrane region" description="Helical" evidence="1">
    <location>
        <begin position="216"/>
        <end position="238"/>
    </location>
</feature>
<accession>A0A810NCD5</accession>
<name>A0A810NCD5_9ACTN</name>
<feature type="transmembrane region" description="Helical" evidence="1">
    <location>
        <begin position="173"/>
        <end position="191"/>
    </location>
</feature>
<gene>
    <name evidence="2" type="ORF">Prubr_59960</name>
</gene>
<feature type="transmembrane region" description="Helical" evidence="1">
    <location>
        <begin position="145"/>
        <end position="166"/>
    </location>
</feature>
<keyword evidence="1" id="KW-0812">Transmembrane</keyword>
<keyword evidence="3" id="KW-1185">Reference proteome</keyword>
<keyword evidence="1" id="KW-0472">Membrane</keyword>
<evidence type="ECO:0000313" key="2">
    <source>
        <dbReference type="EMBL" id="BCJ68975.1"/>
    </source>
</evidence>
<feature type="transmembrane region" description="Helical" evidence="1">
    <location>
        <begin position="58"/>
        <end position="78"/>
    </location>
</feature>
<reference evidence="2" key="1">
    <citation type="submission" date="2020-08" db="EMBL/GenBank/DDBJ databases">
        <title>Whole genome shotgun sequence of Polymorphospora rubra NBRC 101157.</title>
        <authorList>
            <person name="Komaki H."/>
            <person name="Tamura T."/>
        </authorList>
    </citation>
    <scope>NUCLEOTIDE SEQUENCE</scope>
    <source>
        <strain evidence="2">NBRC 101157</strain>
    </source>
</reference>